<dbReference type="GO" id="GO:0005794">
    <property type="term" value="C:Golgi apparatus"/>
    <property type="evidence" value="ECO:0007669"/>
    <property type="project" value="TreeGrafter"/>
</dbReference>
<keyword evidence="8" id="KW-0479">Metal-binding</keyword>
<dbReference type="GeneTree" id="ENSGT00950000182858"/>
<comment type="cofactor">
    <cofactor evidence="8">
        <name>Mn(2+)</name>
        <dbReference type="ChEBI" id="CHEBI:29035"/>
    </cofactor>
    <text evidence="8">Binds 1 Mn(2+) ion per subunit.</text>
</comment>
<dbReference type="EMBL" id="AEYP01006100">
    <property type="status" value="NOT_ANNOTATED_CDS"/>
    <property type="molecule type" value="Genomic_DNA"/>
</dbReference>
<dbReference type="InterPro" id="IPR005076">
    <property type="entry name" value="Glyco_trans_6"/>
</dbReference>
<dbReference type="HOGENOM" id="CLU_062445_2_0_1"/>
<keyword evidence="5" id="KW-0812">Transmembrane</keyword>
<dbReference type="SUPFAM" id="SSF53448">
    <property type="entry name" value="Nucleotide-diphospho-sugar transferases"/>
    <property type="match status" value="1"/>
</dbReference>
<comment type="subcellular location">
    <subcellularLocation>
        <location evidence="1">Membrane</location>
        <topology evidence="1">Single-pass type II membrane protein</topology>
    </subcellularLocation>
</comment>
<accession>M3YNK6</accession>
<dbReference type="eggNOG" id="ENOG502QQAJ">
    <property type="taxonomic scope" value="Eukaryota"/>
</dbReference>
<evidence type="ECO:0000256" key="8">
    <source>
        <dbReference type="PIRSR" id="PIRSR605076-3"/>
    </source>
</evidence>
<keyword evidence="8" id="KW-0464">Manganese</keyword>
<evidence type="ECO:0000256" key="7">
    <source>
        <dbReference type="PIRSR" id="PIRSR605076-2"/>
    </source>
</evidence>
<evidence type="ECO:0000256" key="6">
    <source>
        <dbReference type="PIRSR" id="PIRSR605076-1"/>
    </source>
</evidence>
<name>M3YNK6_MUSPF</name>
<protein>
    <submittedName>
        <fullName evidence="9">Uncharacterized protein</fullName>
    </submittedName>
</protein>
<keyword evidence="3" id="KW-0328">Glycosyltransferase</keyword>
<feature type="binding site" evidence="7">
    <location>
        <position position="43"/>
    </location>
    <ligand>
        <name>an alpha-L-fucosyl-(1-&gt;2)-beta-D-galactosyl derivative</name>
        <dbReference type="ChEBI" id="CHEBI:140327"/>
    </ligand>
</feature>
<organism evidence="9">
    <name type="scientific">Mustela putorius furo</name>
    <name type="common">European domestic ferret</name>
    <name type="synonym">Mustela furo</name>
    <dbReference type="NCBI Taxonomy" id="9669"/>
    <lineage>
        <taxon>Eukaryota</taxon>
        <taxon>Metazoa</taxon>
        <taxon>Chordata</taxon>
        <taxon>Craniata</taxon>
        <taxon>Vertebrata</taxon>
        <taxon>Euteleostomi</taxon>
        <taxon>Mammalia</taxon>
        <taxon>Eutheria</taxon>
        <taxon>Laurasiatheria</taxon>
        <taxon>Carnivora</taxon>
        <taxon>Caniformia</taxon>
        <taxon>Musteloidea</taxon>
        <taxon>Mustelidae</taxon>
        <taxon>Mustelinae</taxon>
        <taxon>Mustela</taxon>
    </lineage>
</organism>
<dbReference type="Pfam" id="PF03414">
    <property type="entry name" value="Glyco_transf_6"/>
    <property type="match status" value="1"/>
</dbReference>
<feature type="active site" description="Nucleophile" evidence="6">
    <location>
        <position position="112"/>
    </location>
</feature>
<feature type="binding site" evidence="8">
    <location>
        <position position="21"/>
    </location>
    <ligand>
        <name>Mn(2+)</name>
        <dbReference type="ChEBI" id="CHEBI:29035"/>
    </ligand>
</feature>
<reference evidence="9" key="1">
    <citation type="submission" date="2024-06" db="UniProtKB">
        <authorList>
            <consortium name="Ensembl"/>
        </authorList>
    </citation>
    <scope>IDENTIFICATION</scope>
</reference>
<dbReference type="STRING" id="9669.ENSMPUP00000012913"/>
<dbReference type="GO" id="GO:0046872">
    <property type="term" value="F:metal ion binding"/>
    <property type="evidence" value="ECO:0007669"/>
    <property type="project" value="UniProtKB-KW"/>
</dbReference>
<dbReference type="OMA" id="AKWHEEI"/>
<feature type="binding site" evidence="7">
    <location>
        <position position="136"/>
    </location>
    <ligand>
        <name>an alpha-L-fucosyl-(1-&gt;2)-beta-D-galactosyl derivative</name>
        <dbReference type="ChEBI" id="CHEBI:140327"/>
    </ligand>
</feature>
<feature type="binding site" evidence="7">
    <location>
        <position position="112"/>
    </location>
    <ligand>
        <name>an alpha-L-fucosyl-(1-&gt;2)-beta-D-galactosyl derivative</name>
        <dbReference type="ChEBI" id="CHEBI:140327"/>
    </ligand>
</feature>
<keyword evidence="4" id="KW-0808">Transferase</keyword>
<dbReference type="InParanoid" id="M3YNK6"/>
<dbReference type="GO" id="GO:0031982">
    <property type="term" value="C:vesicle"/>
    <property type="evidence" value="ECO:0007669"/>
    <property type="project" value="TreeGrafter"/>
</dbReference>
<evidence type="ECO:0000256" key="4">
    <source>
        <dbReference type="ARBA" id="ARBA00022679"/>
    </source>
</evidence>
<dbReference type="Gene3D" id="3.90.550.10">
    <property type="entry name" value="Spore Coat Polysaccharide Biosynthesis Protein SpsA, Chain A"/>
    <property type="match status" value="1"/>
</dbReference>
<evidence type="ECO:0000256" key="3">
    <source>
        <dbReference type="ARBA" id="ARBA00022676"/>
    </source>
</evidence>
<evidence type="ECO:0000256" key="1">
    <source>
        <dbReference type="ARBA" id="ARBA00004606"/>
    </source>
</evidence>
<dbReference type="Ensembl" id="ENSMPUT00000013122.1">
    <property type="protein sequence ID" value="ENSMPUP00000012913.1"/>
    <property type="gene ID" value="ENSMPUG00000013012.1"/>
</dbReference>
<sequence>LVHQFCEQHFLCEVDDLVCADVNMKFCDHVGMEILSSLFGTLHPSFYQVDHENFSYQCQSQSQAHIPRDQGDVYYIGAFFRGLVVEVHRLTLACKVMGVNLASGIKVVWHDESHLNRYLLDHKPIKVLSPEEDLWDPRLLGCPSQPFMKKLRFMAMPKNHQDIWD</sequence>
<dbReference type="InterPro" id="IPR029044">
    <property type="entry name" value="Nucleotide-diphossugar_trans"/>
</dbReference>
<comment type="similarity">
    <text evidence="2">Belongs to the glycosyltransferase 6 family.</text>
</comment>
<dbReference type="PANTHER" id="PTHR10462">
    <property type="entry name" value="GLYCOSYLTRANSFERASE-RELATED"/>
    <property type="match status" value="1"/>
</dbReference>
<proteinExistence type="inferred from homology"/>
<evidence type="ECO:0000313" key="9">
    <source>
        <dbReference type="Ensembl" id="ENSMPUP00000012913.1"/>
    </source>
</evidence>
<dbReference type="PANTHER" id="PTHR10462:SF29">
    <property type="entry name" value="HISTO-BLOOD GROUP ABO SYSTEM TRANSFERASE"/>
    <property type="match status" value="1"/>
</dbReference>
<evidence type="ECO:0000256" key="5">
    <source>
        <dbReference type="ARBA" id="ARBA00022968"/>
    </source>
</evidence>
<dbReference type="GO" id="GO:0016020">
    <property type="term" value="C:membrane"/>
    <property type="evidence" value="ECO:0007669"/>
    <property type="project" value="UniProtKB-SubCell"/>
</dbReference>
<dbReference type="GO" id="GO:0004380">
    <property type="term" value="F:glycoprotein-fucosylgalactoside alpha-N-acetylgalactosaminyltransferase activity"/>
    <property type="evidence" value="ECO:0007669"/>
    <property type="project" value="TreeGrafter"/>
</dbReference>
<dbReference type="GO" id="GO:0005975">
    <property type="term" value="P:carbohydrate metabolic process"/>
    <property type="evidence" value="ECO:0007669"/>
    <property type="project" value="InterPro"/>
</dbReference>
<dbReference type="AlphaFoldDB" id="M3YNK6"/>
<evidence type="ECO:0000256" key="2">
    <source>
        <dbReference type="ARBA" id="ARBA00010413"/>
    </source>
</evidence>
<keyword evidence="5" id="KW-0735">Signal-anchor</keyword>